<proteinExistence type="predicted"/>
<protein>
    <submittedName>
        <fullName evidence="1">Uncharacterized protein</fullName>
    </submittedName>
</protein>
<organism evidence="1 2">
    <name type="scientific">Rotaria socialis</name>
    <dbReference type="NCBI Taxonomy" id="392032"/>
    <lineage>
        <taxon>Eukaryota</taxon>
        <taxon>Metazoa</taxon>
        <taxon>Spiralia</taxon>
        <taxon>Gnathifera</taxon>
        <taxon>Rotifera</taxon>
        <taxon>Eurotatoria</taxon>
        <taxon>Bdelloidea</taxon>
        <taxon>Philodinida</taxon>
        <taxon>Philodinidae</taxon>
        <taxon>Rotaria</taxon>
    </lineage>
</organism>
<name>A0A822G0I5_9BILA</name>
<reference evidence="1" key="1">
    <citation type="submission" date="2021-02" db="EMBL/GenBank/DDBJ databases">
        <authorList>
            <person name="Nowell W R."/>
        </authorList>
    </citation>
    <scope>NUCLEOTIDE SEQUENCE</scope>
</reference>
<sequence>ADRGIPNGDDETCGRATVLSEFPSTNLDYR</sequence>
<feature type="non-terminal residue" evidence="1">
    <location>
        <position position="1"/>
    </location>
</feature>
<dbReference type="AlphaFoldDB" id="A0A822G0I5"/>
<dbReference type="Proteomes" id="UP000663848">
    <property type="component" value="Unassembled WGS sequence"/>
</dbReference>
<evidence type="ECO:0000313" key="2">
    <source>
        <dbReference type="Proteomes" id="UP000663848"/>
    </source>
</evidence>
<gene>
    <name evidence="1" type="ORF">QYT958_LOCUS47866</name>
</gene>
<accession>A0A822G0I5</accession>
<evidence type="ECO:0000313" key="1">
    <source>
        <dbReference type="EMBL" id="CAF5142857.1"/>
    </source>
</evidence>
<comment type="caution">
    <text evidence="1">The sequence shown here is derived from an EMBL/GenBank/DDBJ whole genome shotgun (WGS) entry which is preliminary data.</text>
</comment>
<dbReference type="EMBL" id="CAJOBR010092491">
    <property type="protein sequence ID" value="CAF5142857.1"/>
    <property type="molecule type" value="Genomic_DNA"/>
</dbReference>